<reference evidence="1 2" key="1">
    <citation type="submission" date="2015-03" db="EMBL/GenBank/DDBJ databases">
        <authorList>
            <person name="Lepp D."/>
            <person name="Hassan Y.I."/>
            <person name="Li X.-Z."/>
            <person name="Zhou T."/>
        </authorList>
    </citation>
    <scope>NUCLEOTIDE SEQUENCE [LARGE SCALE GENOMIC DNA]</scope>
    <source>
        <strain evidence="1 2">Cr7-05</strain>
    </source>
</reference>
<organism evidence="1 2">
    <name type="scientific">Devosia psychrophila</name>
    <dbReference type="NCBI Taxonomy" id="728005"/>
    <lineage>
        <taxon>Bacteria</taxon>
        <taxon>Pseudomonadati</taxon>
        <taxon>Pseudomonadota</taxon>
        <taxon>Alphaproteobacteria</taxon>
        <taxon>Hyphomicrobiales</taxon>
        <taxon>Devosiaceae</taxon>
        <taxon>Devosia</taxon>
    </lineage>
</organism>
<dbReference type="EMBL" id="LAPV01000128">
    <property type="protein sequence ID" value="KKC32782.1"/>
    <property type="molecule type" value="Genomic_DNA"/>
</dbReference>
<comment type="caution">
    <text evidence="1">The sequence shown here is derived from an EMBL/GenBank/DDBJ whole genome shotgun (WGS) entry which is preliminary data.</text>
</comment>
<evidence type="ECO:0000313" key="2">
    <source>
        <dbReference type="Proteomes" id="UP000033519"/>
    </source>
</evidence>
<accession>A0ABR5DXP8</accession>
<name>A0ABR5DXP8_9HYPH</name>
<dbReference type="Proteomes" id="UP000033519">
    <property type="component" value="Unassembled WGS sequence"/>
</dbReference>
<sequence>MRSVKWCSVSDDQRLRQSIRVFPQLRAGKADKPPTIQSHISQSTIGHTMNYMPGVTATPHELRRALATHGQVDLGFDDIQTKLILDHLLKAAEAATT</sequence>
<evidence type="ECO:0000313" key="1">
    <source>
        <dbReference type="EMBL" id="KKC32782.1"/>
    </source>
</evidence>
<keyword evidence="2" id="KW-1185">Reference proteome</keyword>
<dbReference type="RefSeq" id="WP_074797738.1">
    <property type="nucleotide sequence ID" value="NZ_FOMB01000030.1"/>
</dbReference>
<protein>
    <submittedName>
        <fullName evidence="1">Uncharacterized protein</fullName>
    </submittedName>
</protein>
<proteinExistence type="predicted"/>
<gene>
    <name evidence="1" type="ORF">WH91_12205</name>
</gene>